<keyword evidence="3 6" id="KW-1133">Transmembrane helix</keyword>
<feature type="transmembrane region" description="Helical" evidence="6">
    <location>
        <begin position="342"/>
        <end position="360"/>
    </location>
</feature>
<evidence type="ECO:0000256" key="6">
    <source>
        <dbReference type="SAM" id="Phobius"/>
    </source>
</evidence>
<organism evidence="7">
    <name type="scientific">Sesamum calycinum</name>
    <dbReference type="NCBI Taxonomy" id="2727403"/>
    <lineage>
        <taxon>Eukaryota</taxon>
        <taxon>Viridiplantae</taxon>
        <taxon>Streptophyta</taxon>
        <taxon>Embryophyta</taxon>
        <taxon>Tracheophyta</taxon>
        <taxon>Spermatophyta</taxon>
        <taxon>Magnoliopsida</taxon>
        <taxon>eudicotyledons</taxon>
        <taxon>Gunneridae</taxon>
        <taxon>Pentapetalae</taxon>
        <taxon>asterids</taxon>
        <taxon>lamiids</taxon>
        <taxon>Lamiales</taxon>
        <taxon>Pedaliaceae</taxon>
        <taxon>Sesamum</taxon>
    </lineage>
</organism>
<feature type="transmembrane region" description="Helical" evidence="6">
    <location>
        <begin position="100"/>
        <end position="122"/>
    </location>
</feature>
<accession>A0AAW2MN70</accession>
<dbReference type="Gene3D" id="1.20.1280.290">
    <property type="match status" value="2"/>
</dbReference>
<feature type="region of interest" description="Disordered" evidence="5">
    <location>
        <begin position="201"/>
        <end position="233"/>
    </location>
</feature>
<reference evidence="7" key="1">
    <citation type="submission" date="2020-06" db="EMBL/GenBank/DDBJ databases">
        <authorList>
            <person name="Li T."/>
            <person name="Hu X."/>
            <person name="Zhang T."/>
            <person name="Song X."/>
            <person name="Zhang H."/>
            <person name="Dai N."/>
            <person name="Sheng W."/>
            <person name="Hou X."/>
            <person name="Wei L."/>
        </authorList>
    </citation>
    <scope>NUCLEOTIDE SEQUENCE</scope>
    <source>
        <strain evidence="7">KEN8</strain>
        <tissue evidence="7">Leaf</tissue>
    </source>
</reference>
<dbReference type="FunFam" id="1.20.1280.290:FF:000012">
    <property type="entry name" value="Vacuolar membrane PQ loop repeat protein"/>
    <property type="match status" value="1"/>
</dbReference>
<evidence type="ECO:0000256" key="5">
    <source>
        <dbReference type="SAM" id="MobiDB-lite"/>
    </source>
</evidence>
<feature type="transmembrane region" description="Helical" evidence="6">
    <location>
        <begin position="312"/>
        <end position="330"/>
    </location>
</feature>
<feature type="transmembrane region" description="Helical" evidence="6">
    <location>
        <begin position="72"/>
        <end position="94"/>
    </location>
</feature>
<gene>
    <name evidence="7" type="ORF">Scaly_2127400</name>
</gene>
<dbReference type="GO" id="GO:0016020">
    <property type="term" value="C:membrane"/>
    <property type="evidence" value="ECO:0007669"/>
    <property type="project" value="UniProtKB-SubCell"/>
</dbReference>
<dbReference type="EMBL" id="JACGWM010000013">
    <property type="protein sequence ID" value="KAL0332259.1"/>
    <property type="molecule type" value="Genomic_DNA"/>
</dbReference>
<dbReference type="PANTHER" id="PTHR16201">
    <property type="entry name" value="SEVEN TRANSMEMBRANE PROTEIN 1-RELATED"/>
    <property type="match status" value="1"/>
</dbReference>
<comment type="subcellular location">
    <subcellularLocation>
        <location evidence="1">Membrane</location>
        <topology evidence="1">Multi-pass membrane protein</topology>
    </subcellularLocation>
</comment>
<sequence length="415" mass="46500">MKPVLQNSLSYCVKEQKPCIGWVDKYFKDCLCNVKDELSFGFGLVSLVCWGVAEIPQIITNFRTKSGHGISLLFLLTWIAGDIFNLVGCLLEPATLPTQFYTAVLYTTTTVVLVLQSIYYDYVRKWRNGEEKESDQEVEDLKKPLKTPQPIDSAIPIPNGTRRATSRREAYYYTSARSMAGSTTPPIRSYLWPVKSGPSAVGIDNNSSSDDEDNPTPSRQSVSRPKPIPRSYGPQAGYGAFLATSINMPRETKALMQAYVGLTGRKLLQEHGSESVYGQWLGWMMAAIYMGGRLPQIWLNIRRGNVEGLNPLMFVFALAANATYVASILVRSTAWDKIKANMPWLLDAMGCVLLDLFVLSQGKSRQQTRMLTTLKQRNETTYLCTICIFVKQCHNLLVKRELWALTLDNVSAVSL</sequence>
<evidence type="ECO:0000256" key="4">
    <source>
        <dbReference type="ARBA" id="ARBA00023136"/>
    </source>
</evidence>
<keyword evidence="2 6" id="KW-0812">Transmembrane</keyword>
<feature type="transmembrane region" description="Helical" evidence="6">
    <location>
        <begin position="38"/>
        <end position="60"/>
    </location>
</feature>
<evidence type="ECO:0000256" key="3">
    <source>
        <dbReference type="ARBA" id="ARBA00022989"/>
    </source>
</evidence>
<dbReference type="PANTHER" id="PTHR16201:SF45">
    <property type="entry name" value="PQ-LOOP REPEAT FAMILY PROTEIN _ TRANSMEMBRANE FAMILY PROTEIN"/>
    <property type="match status" value="1"/>
</dbReference>
<proteinExistence type="predicted"/>
<reference evidence="7" key="2">
    <citation type="journal article" date="2024" name="Plant">
        <title>Genomic evolution and insights into agronomic trait innovations of Sesamum species.</title>
        <authorList>
            <person name="Miao H."/>
            <person name="Wang L."/>
            <person name="Qu L."/>
            <person name="Liu H."/>
            <person name="Sun Y."/>
            <person name="Le M."/>
            <person name="Wang Q."/>
            <person name="Wei S."/>
            <person name="Zheng Y."/>
            <person name="Lin W."/>
            <person name="Duan Y."/>
            <person name="Cao H."/>
            <person name="Xiong S."/>
            <person name="Wang X."/>
            <person name="Wei L."/>
            <person name="Li C."/>
            <person name="Ma Q."/>
            <person name="Ju M."/>
            <person name="Zhao R."/>
            <person name="Li G."/>
            <person name="Mu C."/>
            <person name="Tian Q."/>
            <person name="Mei H."/>
            <person name="Zhang T."/>
            <person name="Gao T."/>
            <person name="Zhang H."/>
        </authorList>
    </citation>
    <scope>NUCLEOTIDE SEQUENCE</scope>
    <source>
        <strain evidence="7">KEN8</strain>
    </source>
</reference>
<comment type="caution">
    <text evidence="7">The sequence shown here is derived from an EMBL/GenBank/DDBJ whole genome shotgun (WGS) entry which is preliminary data.</text>
</comment>
<dbReference type="SMART" id="SM00679">
    <property type="entry name" value="CTNS"/>
    <property type="match status" value="2"/>
</dbReference>
<keyword evidence="4 6" id="KW-0472">Membrane</keyword>
<evidence type="ECO:0000256" key="1">
    <source>
        <dbReference type="ARBA" id="ARBA00004141"/>
    </source>
</evidence>
<dbReference type="Pfam" id="PF04193">
    <property type="entry name" value="PQ-loop"/>
    <property type="match status" value="2"/>
</dbReference>
<evidence type="ECO:0000313" key="7">
    <source>
        <dbReference type="EMBL" id="KAL0332259.1"/>
    </source>
</evidence>
<dbReference type="AlphaFoldDB" id="A0AAW2MN70"/>
<dbReference type="FunFam" id="1.20.1280.290:FF:000019">
    <property type="entry name" value="PQ-loop repeat family protein / transmembrane family protein"/>
    <property type="match status" value="1"/>
</dbReference>
<protein>
    <submittedName>
        <fullName evidence="7">Vacuolar amino acid transporter YPQ1</fullName>
    </submittedName>
</protein>
<feature type="region of interest" description="Disordered" evidence="5">
    <location>
        <begin position="131"/>
        <end position="163"/>
    </location>
</feature>
<evidence type="ECO:0000256" key="2">
    <source>
        <dbReference type="ARBA" id="ARBA00022692"/>
    </source>
</evidence>
<dbReference type="InterPro" id="IPR006603">
    <property type="entry name" value="PQ-loop_rpt"/>
</dbReference>
<name>A0AAW2MN70_9LAMI</name>
<dbReference type="InterPro" id="IPR051415">
    <property type="entry name" value="LAAT-1"/>
</dbReference>